<dbReference type="GO" id="GO:0008887">
    <property type="term" value="F:glycerate kinase activity"/>
    <property type="evidence" value="ECO:0007669"/>
    <property type="project" value="InterPro"/>
</dbReference>
<dbReference type="GO" id="GO:0005524">
    <property type="term" value="F:ATP binding"/>
    <property type="evidence" value="ECO:0007669"/>
    <property type="project" value="UniProtKB-KW"/>
</dbReference>
<evidence type="ECO:0000256" key="4">
    <source>
        <dbReference type="ARBA" id="ARBA00022840"/>
    </source>
</evidence>
<evidence type="ECO:0000259" key="5">
    <source>
        <dbReference type="Pfam" id="PF05161"/>
    </source>
</evidence>
<dbReference type="Proteomes" id="UP000826513">
    <property type="component" value="Plasmid pTiAF3.44"/>
</dbReference>
<dbReference type="AlphaFoldDB" id="A0A4D7E4Q4"/>
<dbReference type="GO" id="GO:0005737">
    <property type="term" value="C:cytoplasm"/>
    <property type="evidence" value="ECO:0007669"/>
    <property type="project" value="TreeGrafter"/>
</dbReference>
<proteinExistence type="predicted"/>
<dbReference type="SUPFAM" id="SSF82544">
    <property type="entry name" value="GckA/TtuD-like"/>
    <property type="match status" value="1"/>
</dbReference>
<dbReference type="RefSeq" id="WP_027677242.1">
    <property type="nucleotide sequence ID" value="NZ_CP039694.1"/>
</dbReference>
<dbReference type="Gene3D" id="3.40.50.10180">
    <property type="entry name" value="Glycerate kinase, MOFRL-like N-terminal domain"/>
    <property type="match status" value="1"/>
</dbReference>
<feature type="domain" description="MOFRL-associated" evidence="6">
    <location>
        <begin position="12"/>
        <end position="232"/>
    </location>
</feature>
<keyword evidence="1" id="KW-0808">Transferase</keyword>
<protein>
    <submittedName>
        <fullName evidence="7">Glycerate kinase</fullName>
    </submittedName>
</protein>
<dbReference type="InterPro" id="IPR025286">
    <property type="entry name" value="MOFRL_assoc_dom"/>
</dbReference>
<keyword evidence="3 7" id="KW-0418">Kinase</keyword>
<dbReference type="Pfam" id="PF13660">
    <property type="entry name" value="DUF4147"/>
    <property type="match status" value="1"/>
</dbReference>
<dbReference type="KEGG" id="alf:CFBP5473_24320"/>
<dbReference type="EMBL" id="CP072169">
    <property type="protein sequence ID" value="QYA10094.1"/>
    <property type="molecule type" value="Genomic_DNA"/>
</dbReference>
<keyword evidence="7" id="KW-0614">Plasmid</keyword>
<dbReference type="FunFam" id="3.40.1480.10:FF:000002">
    <property type="entry name" value="Glycerate kinase"/>
    <property type="match status" value="1"/>
</dbReference>
<geneLocation type="plasmid" evidence="7">
    <name>pTiCFBP5473</name>
</geneLocation>
<dbReference type="PANTHER" id="PTHR12227">
    <property type="entry name" value="GLYCERATE KINASE"/>
    <property type="match status" value="1"/>
</dbReference>
<keyword evidence="2" id="KW-0547">Nucleotide-binding</keyword>
<dbReference type="PANTHER" id="PTHR12227:SF0">
    <property type="entry name" value="GLYCERATE KINASE"/>
    <property type="match status" value="1"/>
</dbReference>
<dbReference type="Proteomes" id="UP000298545">
    <property type="component" value="Plasmid pTiCFBP5473"/>
</dbReference>
<evidence type="ECO:0000256" key="1">
    <source>
        <dbReference type="ARBA" id="ARBA00022679"/>
    </source>
</evidence>
<dbReference type="EMBL" id="CP039694">
    <property type="protein sequence ID" value="QCJ01077.1"/>
    <property type="molecule type" value="Genomic_DNA"/>
</dbReference>
<accession>A0A4D7E4Q4</accession>
<dbReference type="InterPro" id="IPR038614">
    <property type="entry name" value="GK_N_sf"/>
</dbReference>
<evidence type="ECO:0000259" key="6">
    <source>
        <dbReference type="Pfam" id="PF13660"/>
    </source>
</evidence>
<keyword evidence="10" id="KW-1185">Reference proteome</keyword>
<keyword evidence="4" id="KW-0067">ATP-binding</keyword>
<evidence type="ECO:0000256" key="2">
    <source>
        <dbReference type="ARBA" id="ARBA00022741"/>
    </source>
</evidence>
<evidence type="ECO:0000313" key="9">
    <source>
        <dbReference type="Proteomes" id="UP000298545"/>
    </source>
</evidence>
<feature type="domain" description="MOFRL" evidence="5">
    <location>
        <begin position="309"/>
        <end position="415"/>
    </location>
</feature>
<organism evidence="7 9">
    <name type="scientific">Agrobacterium larrymoorei</name>
    <dbReference type="NCBI Taxonomy" id="160699"/>
    <lineage>
        <taxon>Bacteria</taxon>
        <taxon>Pseudomonadati</taxon>
        <taxon>Pseudomonadota</taxon>
        <taxon>Alphaproteobacteria</taxon>
        <taxon>Hyphomicrobiales</taxon>
        <taxon>Rhizobiaceae</taxon>
        <taxon>Rhizobium/Agrobacterium group</taxon>
        <taxon>Agrobacterium</taxon>
    </lineage>
</organism>
<evidence type="ECO:0000256" key="3">
    <source>
        <dbReference type="ARBA" id="ARBA00022777"/>
    </source>
</evidence>
<reference evidence="8 10" key="2">
    <citation type="submission" date="2021-03" db="EMBL/GenBank/DDBJ databases">
        <title>Rapid diversification of plasmids in a genus of pathogenic and nitrogen fixing bacteria.</title>
        <authorList>
            <person name="Weisberg A.J."/>
            <person name="Miller M."/>
            <person name="Ream W."/>
            <person name="Grunwald N.J."/>
            <person name="Chang J.H."/>
        </authorList>
    </citation>
    <scope>NUCLEOTIDE SEQUENCE [LARGE SCALE GENOMIC DNA]</scope>
    <source>
        <strain evidence="8 10">AF3.44</strain>
        <plasmid evidence="8 10">pTiAF3.44</plasmid>
    </source>
</reference>
<dbReference type="InterPro" id="IPR007835">
    <property type="entry name" value="MOFRL"/>
</dbReference>
<evidence type="ECO:0000313" key="7">
    <source>
        <dbReference type="EMBL" id="QCJ01077.1"/>
    </source>
</evidence>
<dbReference type="STRING" id="1367849.GCA_000518585_04764"/>
<dbReference type="Gene3D" id="3.40.1480.10">
    <property type="entry name" value="MOFRL domain"/>
    <property type="match status" value="1"/>
</dbReference>
<name>A0A4D7E4Q4_9HYPH</name>
<dbReference type="InterPro" id="IPR037035">
    <property type="entry name" value="GK-like_C_sf"/>
</dbReference>
<dbReference type="InterPro" id="IPR039760">
    <property type="entry name" value="MOFRL_protein"/>
</dbReference>
<geneLocation type="plasmid" evidence="9">
    <name>pticfbp5473</name>
</geneLocation>
<geneLocation type="plasmid" evidence="8 10">
    <name>pTiAF3.44</name>
</geneLocation>
<evidence type="ECO:0000313" key="8">
    <source>
        <dbReference type="EMBL" id="QYA10094.1"/>
    </source>
</evidence>
<sequence>MTWDDVSARKVLRRIFDAAVDSADPAKVVATHLPERPKGRCVVVGAGKASAAMAAALDTAWGDVELTGLVVTRYAHAVPAGRIEIIEAAHPVPDEMSVEAATRILGSVENLSADDLVIALISGGGSSLLVSPAGNMTLADKRAVNQALLASGATISEMNTVRKQLSNIKGGRLAQAAYPAKVVTLVISDVPGDDPSEIASGPTVADDTTIEDAREIVARYGLELPAAAQDVLAQGGSLDASRPLNAEVRLIASPSIALEAAAKVAKANGLQTLVLGDALEGEAREVGTVFAGIAKSTKAKGLPISGPAVILSGGETSVSLPKGSTGRGGRNTEFLLSLAIGLDGSANIWAIAGDTDGIDGVEDAAGAIITPDTLSRMQEAGISPRTALSAHDSYTAFKAAGDLVVTGPTLTNVNDIRAILIG</sequence>
<dbReference type="FunFam" id="3.40.50.10180:FF:000001">
    <property type="entry name" value="Glycerate kinase"/>
    <property type="match status" value="1"/>
</dbReference>
<reference evidence="7 9" key="1">
    <citation type="submission" date="2019-04" db="EMBL/GenBank/DDBJ databases">
        <title>Complete genome sequence of Agrobacterium larrymoorei CFBP5473.</title>
        <authorList>
            <person name="Haryono M."/>
            <person name="Chou L."/>
            <person name="Lin Y.-C."/>
            <person name="Lai E.-M."/>
            <person name="Kuo C.-H."/>
        </authorList>
    </citation>
    <scope>NUCLEOTIDE SEQUENCE [LARGE SCALE GENOMIC DNA]</scope>
    <source>
        <strain evidence="7 9">CFBP5473</strain>
        <plasmid evidence="9">pticfbp5473</plasmid>
        <plasmid evidence="7">pTiCFBP5473</plasmid>
    </source>
</reference>
<evidence type="ECO:0000313" key="10">
    <source>
        <dbReference type="Proteomes" id="UP000826513"/>
    </source>
</evidence>
<dbReference type="Pfam" id="PF05161">
    <property type="entry name" value="MOFRL"/>
    <property type="match status" value="1"/>
</dbReference>
<dbReference type="OrthoDB" id="9766552at2"/>
<gene>
    <name evidence="7" type="ORF">CFBP5473_24320</name>
    <name evidence="8" type="ORF">J5285_22975</name>
</gene>